<evidence type="ECO:0000256" key="1">
    <source>
        <dbReference type="SAM" id="MobiDB-lite"/>
    </source>
</evidence>
<dbReference type="Gene3D" id="3.40.50.1240">
    <property type="entry name" value="Phosphoglycerate mutase-like"/>
    <property type="match status" value="1"/>
</dbReference>
<dbReference type="EMBL" id="JBHMAX010000035">
    <property type="protein sequence ID" value="MFB9733403.1"/>
    <property type="molecule type" value="Genomic_DNA"/>
</dbReference>
<evidence type="ECO:0000313" key="2">
    <source>
        <dbReference type="EMBL" id="MFB9733403.1"/>
    </source>
</evidence>
<organism evidence="2 3">
    <name type="scientific">Ornithinimicrobium kibberense</name>
    <dbReference type="NCBI Taxonomy" id="282060"/>
    <lineage>
        <taxon>Bacteria</taxon>
        <taxon>Bacillati</taxon>
        <taxon>Actinomycetota</taxon>
        <taxon>Actinomycetes</taxon>
        <taxon>Micrococcales</taxon>
        <taxon>Ornithinimicrobiaceae</taxon>
        <taxon>Ornithinimicrobium</taxon>
    </lineage>
</organism>
<evidence type="ECO:0000313" key="3">
    <source>
        <dbReference type="Proteomes" id="UP001589613"/>
    </source>
</evidence>
<dbReference type="PANTHER" id="PTHR48100:SF15">
    <property type="entry name" value="SEDOHEPTULOSE 1,7-BISPHOSPHATASE"/>
    <property type="match status" value="1"/>
</dbReference>
<dbReference type="SMART" id="SM00855">
    <property type="entry name" value="PGAM"/>
    <property type="match status" value="1"/>
</dbReference>
<dbReference type="InterPro" id="IPR050275">
    <property type="entry name" value="PGM_Phosphatase"/>
</dbReference>
<keyword evidence="3" id="KW-1185">Reference proteome</keyword>
<accession>A0ABV5V6E8</accession>
<dbReference type="CDD" id="cd07067">
    <property type="entry name" value="HP_PGM_like"/>
    <property type="match status" value="1"/>
</dbReference>
<protein>
    <submittedName>
        <fullName evidence="2">Histidine phosphatase family protein</fullName>
    </submittedName>
</protein>
<gene>
    <name evidence="2" type="ORF">ACFFN0_15245</name>
</gene>
<comment type="caution">
    <text evidence="2">The sequence shown here is derived from an EMBL/GenBank/DDBJ whole genome shotgun (WGS) entry which is preliminary data.</text>
</comment>
<feature type="region of interest" description="Disordered" evidence="1">
    <location>
        <begin position="1"/>
        <end position="20"/>
    </location>
</feature>
<dbReference type="SUPFAM" id="SSF53254">
    <property type="entry name" value="Phosphoglycerate mutase-like"/>
    <property type="match status" value="1"/>
</dbReference>
<dbReference type="InterPro" id="IPR013078">
    <property type="entry name" value="His_Pase_superF_clade-1"/>
</dbReference>
<dbReference type="Proteomes" id="UP001589613">
    <property type="component" value="Unassembled WGS sequence"/>
</dbReference>
<dbReference type="InterPro" id="IPR029033">
    <property type="entry name" value="His_PPase_superfam"/>
</dbReference>
<dbReference type="Pfam" id="PF00300">
    <property type="entry name" value="His_Phos_1"/>
    <property type="match status" value="1"/>
</dbReference>
<reference evidence="2 3" key="1">
    <citation type="submission" date="2024-09" db="EMBL/GenBank/DDBJ databases">
        <authorList>
            <person name="Sun Q."/>
            <person name="Mori K."/>
        </authorList>
    </citation>
    <scope>NUCLEOTIDE SEQUENCE [LARGE SCALE GENOMIC DNA]</scope>
    <source>
        <strain evidence="2 3">JCM 12763</strain>
    </source>
</reference>
<dbReference type="RefSeq" id="WP_238330488.1">
    <property type="nucleotide sequence ID" value="NZ_JBHMAX010000035.1"/>
</dbReference>
<dbReference type="PANTHER" id="PTHR48100">
    <property type="entry name" value="BROAD-SPECIFICITY PHOSPHATASE YOR283W-RELATED"/>
    <property type="match status" value="1"/>
</dbReference>
<sequence>MTEDHSPGPPTEPTMAGPAIPSGRLVLVRHGETEWSRTGQHTGLTDLELLPEGEEAARGLADLLGGRSFVHVRSSPLRRARTTAELAGLTVDELDEDLVEWDYGAYEGRSTPDIRAELDYHWTVFEHGVVPGETPGETVEEVSARASRVLDRIWPLLFEGDVCLVGHGHALRVLTAVYLRQAPRFGAHLTFEVGAVGILGHHHEDPVVEAWNRHR</sequence>
<proteinExistence type="predicted"/>
<name>A0ABV5V6E8_9MICO</name>